<dbReference type="STRING" id="1217970.SAMN05444002_2039"/>
<dbReference type="PANTHER" id="PTHR43800:SF1">
    <property type="entry name" value="PEPTIDYL-LYSINE N-ACETYLTRANSFERASE YJAB"/>
    <property type="match status" value="1"/>
</dbReference>
<dbReference type="PROSITE" id="PS51186">
    <property type="entry name" value="GNAT"/>
    <property type="match status" value="1"/>
</dbReference>
<dbReference type="GO" id="GO:0016747">
    <property type="term" value="F:acyltransferase activity, transferring groups other than amino-acyl groups"/>
    <property type="evidence" value="ECO:0007669"/>
    <property type="project" value="InterPro"/>
</dbReference>
<evidence type="ECO:0000256" key="1">
    <source>
        <dbReference type="ARBA" id="ARBA00022679"/>
    </source>
</evidence>
<keyword evidence="5" id="KW-1185">Reference proteome</keyword>
<dbReference type="PANTHER" id="PTHR43800">
    <property type="entry name" value="PEPTIDYL-LYSINE N-ACETYLTRANSFERASE YJAB"/>
    <property type="match status" value="1"/>
</dbReference>
<evidence type="ECO:0000313" key="5">
    <source>
        <dbReference type="Proteomes" id="UP000184932"/>
    </source>
</evidence>
<reference evidence="5" key="1">
    <citation type="submission" date="2016-11" db="EMBL/GenBank/DDBJ databases">
        <authorList>
            <person name="Varghese N."/>
            <person name="Submissions S."/>
        </authorList>
    </citation>
    <scope>NUCLEOTIDE SEQUENCE [LARGE SCALE GENOMIC DNA]</scope>
    <source>
        <strain evidence="5">DSM 29440</strain>
    </source>
</reference>
<dbReference type="InterPro" id="IPR000182">
    <property type="entry name" value="GNAT_dom"/>
</dbReference>
<keyword evidence="2 4" id="KW-0012">Acyltransferase</keyword>
<accession>A0A1N6FXM8</accession>
<feature type="domain" description="N-acetyltransferase" evidence="3">
    <location>
        <begin position="7"/>
        <end position="152"/>
    </location>
</feature>
<dbReference type="EMBL" id="FSRL01000001">
    <property type="protein sequence ID" value="SIN99951.1"/>
    <property type="molecule type" value="Genomic_DNA"/>
</dbReference>
<dbReference type="Gene3D" id="3.40.630.30">
    <property type="match status" value="1"/>
</dbReference>
<protein>
    <submittedName>
        <fullName evidence="4">L-amino acid N-acyltransferase YncA</fullName>
    </submittedName>
</protein>
<evidence type="ECO:0000313" key="4">
    <source>
        <dbReference type="EMBL" id="SIN99951.1"/>
    </source>
</evidence>
<dbReference type="RefSeq" id="WP_084192980.1">
    <property type="nucleotide sequence ID" value="NZ_FSRL01000001.1"/>
</dbReference>
<dbReference type="Proteomes" id="UP000184932">
    <property type="component" value="Unassembled WGS sequence"/>
</dbReference>
<dbReference type="CDD" id="cd04301">
    <property type="entry name" value="NAT_SF"/>
    <property type="match status" value="1"/>
</dbReference>
<dbReference type="InterPro" id="IPR016181">
    <property type="entry name" value="Acyl_CoA_acyltransferase"/>
</dbReference>
<dbReference type="Pfam" id="PF13508">
    <property type="entry name" value="Acetyltransf_7"/>
    <property type="match status" value="1"/>
</dbReference>
<gene>
    <name evidence="4" type="ORF">SAMN05444002_2039</name>
</gene>
<evidence type="ECO:0000259" key="3">
    <source>
        <dbReference type="PROSITE" id="PS51186"/>
    </source>
</evidence>
<organism evidence="4 5">
    <name type="scientific">Vannielia litorea</name>
    <dbReference type="NCBI Taxonomy" id="1217970"/>
    <lineage>
        <taxon>Bacteria</taxon>
        <taxon>Pseudomonadati</taxon>
        <taxon>Pseudomonadota</taxon>
        <taxon>Alphaproteobacteria</taxon>
        <taxon>Rhodobacterales</taxon>
        <taxon>Paracoccaceae</taxon>
        <taxon>Vannielia</taxon>
    </lineage>
</organism>
<sequence length="154" mass="17064">MELLSPIALRPARPEDAPALALIHRGARTEAMPWLPVLHGVEGLQGYLRDRVIPTQEVWVACDGETAVGFIAIKGDWIDHLYIAPSHWHQGIGTALLAKARAASPFLRLWTFQGNAMARAFYARHGFEEVELTNGAGNEEQTPDVRMEWRALSG</sequence>
<evidence type="ECO:0000256" key="2">
    <source>
        <dbReference type="ARBA" id="ARBA00023315"/>
    </source>
</evidence>
<keyword evidence="1 4" id="KW-0808">Transferase</keyword>
<dbReference type="AlphaFoldDB" id="A0A1N6FXM8"/>
<dbReference type="SUPFAM" id="SSF55729">
    <property type="entry name" value="Acyl-CoA N-acyltransferases (Nat)"/>
    <property type="match status" value="1"/>
</dbReference>
<proteinExistence type="predicted"/>
<name>A0A1N6FXM8_9RHOB</name>